<dbReference type="PROSITE" id="PS51746">
    <property type="entry name" value="PPM_2"/>
    <property type="match status" value="1"/>
</dbReference>
<dbReference type="EMBL" id="PHFL01000071">
    <property type="protein sequence ID" value="RFM23030.1"/>
    <property type="molecule type" value="Genomic_DNA"/>
</dbReference>
<dbReference type="PANTHER" id="PTHR43156:SF2">
    <property type="entry name" value="STAGE II SPORULATION PROTEIN E"/>
    <property type="match status" value="1"/>
</dbReference>
<protein>
    <recommendedName>
        <fullName evidence="2">PPM-type phosphatase domain-containing protein</fullName>
    </recommendedName>
</protein>
<evidence type="ECO:0000256" key="1">
    <source>
        <dbReference type="ARBA" id="ARBA00022801"/>
    </source>
</evidence>
<gene>
    <name evidence="3" type="ORF">D0433_13400</name>
</gene>
<accession>A0A395LWL4</accession>
<organism evidence="3 4">
    <name type="scientific">Candidatus Thermochlorobacter aerophilus</name>
    <dbReference type="NCBI Taxonomy" id="1868324"/>
    <lineage>
        <taxon>Bacteria</taxon>
        <taxon>Pseudomonadati</taxon>
        <taxon>Chlorobiota</taxon>
        <taxon>Chlorobiia</taxon>
        <taxon>Chlorobiales</taxon>
        <taxon>Candidatus Thermochlorobacteriaceae</taxon>
        <taxon>Candidatus Thermochlorobacter</taxon>
    </lineage>
</organism>
<dbReference type="Pfam" id="PF07228">
    <property type="entry name" value="SpoIIE"/>
    <property type="match status" value="1"/>
</dbReference>
<dbReference type="InterPro" id="IPR003018">
    <property type="entry name" value="GAF"/>
</dbReference>
<name>A0A395LWL4_9BACT</name>
<dbReference type="InterPro" id="IPR001932">
    <property type="entry name" value="PPM-type_phosphatase-like_dom"/>
</dbReference>
<dbReference type="SMART" id="SM00065">
    <property type="entry name" value="GAF"/>
    <property type="match status" value="1"/>
</dbReference>
<comment type="caution">
    <text evidence="3">The sequence shown here is derived from an EMBL/GenBank/DDBJ whole genome shotgun (WGS) entry which is preliminary data.</text>
</comment>
<proteinExistence type="predicted"/>
<evidence type="ECO:0000313" key="4">
    <source>
        <dbReference type="Proteomes" id="UP000266389"/>
    </source>
</evidence>
<evidence type="ECO:0000313" key="3">
    <source>
        <dbReference type="EMBL" id="RFM23030.1"/>
    </source>
</evidence>
<sequence length="566" mass="63487">MSDVHSQSSPEPSTQGNSATVFQFDLNSLLETSKILNSSDNLQFILSHILRTVMGKLLLTRACIISESYQENLEKVYRVELARGLTGAPETFYDKDAFAEQFRLTLFPMISPKRELGYLGLGEKLNKAPFSEAEKKFIESFVSLAVIAIENAYTLLELRQQSRSLDQSVQKLRTLLELAKEYNVSMSRTDILRLLLRSVAGQMLIKSCAVYVRHNGKIRAEVCQGMESPPLPEAELQRLFMESTPVKLKREHYPELYDAEMRIAVPLRAGEDTLGLLLTSARYSETMFSSSDLDFMALAASQAANALEQQRLFEEMLKKQAIEKELQVAREIQAALLPQKLPVMSNYDIAAINIPTLQVSGDYYDVMMLDDEHLFIAIADVTGKGIPAALLMANLQASIKAYLLSYHPQTFNLSKVVGKINTIMYENTPADKFATFFCGILNFKTREFVSVNAGHNPPYLVHADGTYTTLKKGGVILGVVPTLTPYQTEHHLLQAGDVLFLYTDGITEAMNREHEQFSEARLEKLLVEHRKEGASHILQAVLQAVKAFQSEEQQYDDMTAVCIKAQ</sequence>
<dbReference type="InterPro" id="IPR052016">
    <property type="entry name" value="Bact_Sigma-Reg"/>
</dbReference>
<dbReference type="Pfam" id="PF13492">
    <property type="entry name" value="GAF_3"/>
    <property type="match status" value="1"/>
</dbReference>
<dbReference type="Gene3D" id="3.60.40.10">
    <property type="entry name" value="PPM-type phosphatase domain"/>
    <property type="match status" value="1"/>
</dbReference>
<dbReference type="Proteomes" id="UP000266389">
    <property type="component" value="Unassembled WGS sequence"/>
</dbReference>
<dbReference type="GO" id="GO:0016791">
    <property type="term" value="F:phosphatase activity"/>
    <property type="evidence" value="ECO:0007669"/>
    <property type="project" value="TreeGrafter"/>
</dbReference>
<feature type="domain" description="PPM-type phosphatase" evidence="2">
    <location>
        <begin position="346"/>
        <end position="565"/>
    </location>
</feature>
<reference evidence="3 4" key="1">
    <citation type="journal article" date="2011" name="ISME J.">
        <title>Community ecology of hot spring cyanobacterial mats: predominant populations and their functional potential.</title>
        <authorList>
            <person name="Klatt C.G."/>
            <person name="Wood J.M."/>
            <person name="Rusch D.B."/>
            <person name="Bateson M.M."/>
            <person name="Hamamura N."/>
            <person name="Heidelberg J.F."/>
            <person name="Grossman A.R."/>
            <person name="Bhaya D."/>
            <person name="Cohan F.M."/>
            <person name="Kuhl M."/>
            <person name="Bryant D.A."/>
            <person name="Ward D.M."/>
        </authorList>
    </citation>
    <scope>NUCLEOTIDE SEQUENCE [LARGE SCALE GENOMIC DNA]</scope>
    <source>
        <strain evidence="3">OS</strain>
    </source>
</reference>
<keyword evidence="1" id="KW-0378">Hydrolase</keyword>
<dbReference type="InterPro" id="IPR036457">
    <property type="entry name" value="PPM-type-like_dom_sf"/>
</dbReference>
<dbReference type="SUPFAM" id="SSF81606">
    <property type="entry name" value="PP2C-like"/>
    <property type="match status" value="1"/>
</dbReference>
<dbReference type="Gene3D" id="3.30.450.40">
    <property type="match status" value="2"/>
</dbReference>
<dbReference type="SUPFAM" id="SSF55781">
    <property type="entry name" value="GAF domain-like"/>
    <property type="match status" value="2"/>
</dbReference>
<dbReference type="InterPro" id="IPR029016">
    <property type="entry name" value="GAF-like_dom_sf"/>
</dbReference>
<dbReference type="AlphaFoldDB" id="A0A395LWL4"/>
<evidence type="ECO:0000259" key="2">
    <source>
        <dbReference type="PROSITE" id="PS51746"/>
    </source>
</evidence>
<dbReference type="SMART" id="SM00331">
    <property type="entry name" value="PP2C_SIG"/>
    <property type="match status" value="1"/>
</dbReference>
<dbReference type="PANTHER" id="PTHR43156">
    <property type="entry name" value="STAGE II SPORULATION PROTEIN E-RELATED"/>
    <property type="match status" value="1"/>
</dbReference>